<dbReference type="InterPro" id="IPR000819">
    <property type="entry name" value="Peptidase_M17_C"/>
</dbReference>
<dbReference type="PANTHER" id="PTHR11963:SF23">
    <property type="entry name" value="CYTOSOL AMINOPEPTIDASE"/>
    <property type="match status" value="1"/>
</dbReference>
<dbReference type="PRINTS" id="PR00481">
    <property type="entry name" value="LAMNOPPTDASE"/>
</dbReference>
<dbReference type="Pfam" id="PF00883">
    <property type="entry name" value="Peptidase_M17"/>
    <property type="match status" value="1"/>
</dbReference>
<dbReference type="AlphaFoldDB" id="A0A256A3P9"/>
<dbReference type="PANTHER" id="PTHR11963">
    <property type="entry name" value="LEUCINE AMINOPEPTIDASE-RELATED"/>
    <property type="match status" value="1"/>
</dbReference>
<dbReference type="GO" id="GO:0006508">
    <property type="term" value="P:proteolysis"/>
    <property type="evidence" value="ECO:0007669"/>
    <property type="project" value="UniProtKB-KW"/>
</dbReference>
<evidence type="ECO:0000256" key="4">
    <source>
        <dbReference type="ARBA" id="ARBA00022801"/>
    </source>
</evidence>
<evidence type="ECO:0000256" key="2">
    <source>
        <dbReference type="ARBA" id="ARBA00022438"/>
    </source>
</evidence>
<dbReference type="RefSeq" id="WP_094485168.1">
    <property type="nucleotide sequence ID" value="NZ_NOXX01000129.1"/>
</dbReference>
<dbReference type="InterPro" id="IPR043472">
    <property type="entry name" value="Macro_dom-like"/>
</dbReference>
<protein>
    <submittedName>
        <fullName evidence="7">Leucyl aminopeptidase</fullName>
    </submittedName>
</protein>
<dbReference type="Proteomes" id="UP000216035">
    <property type="component" value="Unassembled WGS sequence"/>
</dbReference>
<comment type="caution">
    <text evidence="7">The sequence shown here is derived from an EMBL/GenBank/DDBJ whole genome shotgun (WGS) entry which is preliminary data.</text>
</comment>
<keyword evidence="5" id="KW-0464">Manganese</keyword>
<name>A0A256A3P9_9FLAO</name>
<evidence type="ECO:0000256" key="5">
    <source>
        <dbReference type="ARBA" id="ARBA00023211"/>
    </source>
</evidence>
<keyword evidence="3" id="KW-0645">Protease</keyword>
<evidence type="ECO:0000313" key="8">
    <source>
        <dbReference type="Proteomes" id="UP000216035"/>
    </source>
</evidence>
<keyword evidence="8" id="KW-1185">Reference proteome</keyword>
<keyword evidence="4" id="KW-0378">Hydrolase</keyword>
<dbReference type="GO" id="GO:0070006">
    <property type="term" value="F:metalloaminopeptidase activity"/>
    <property type="evidence" value="ECO:0007669"/>
    <property type="project" value="InterPro"/>
</dbReference>
<accession>A0A256A3P9</accession>
<keyword evidence="2 7" id="KW-0031">Aminopeptidase</keyword>
<comment type="similarity">
    <text evidence="1">Belongs to the peptidase M17 family.</text>
</comment>
<feature type="domain" description="Cytosol aminopeptidase" evidence="6">
    <location>
        <begin position="165"/>
        <end position="466"/>
    </location>
</feature>
<dbReference type="EMBL" id="NOXX01000129">
    <property type="protein sequence ID" value="OYQ48251.1"/>
    <property type="molecule type" value="Genomic_DNA"/>
</dbReference>
<dbReference type="Gene3D" id="3.40.630.10">
    <property type="entry name" value="Zn peptidases"/>
    <property type="match status" value="1"/>
</dbReference>
<dbReference type="SUPFAM" id="SSF53187">
    <property type="entry name" value="Zn-dependent exopeptidases"/>
    <property type="match status" value="1"/>
</dbReference>
<dbReference type="SUPFAM" id="SSF52949">
    <property type="entry name" value="Macro domain-like"/>
    <property type="match status" value="1"/>
</dbReference>
<proteinExistence type="inferred from homology"/>
<dbReference type="GO" id="GO:0030145">
    <property type="term" value="F:manganese ion binding"/>
    <property type="evidence" value="ECO:0007669"/>
    <property type="project" value="InterPro"/>
</dbReference>
<organism evidence="7 8">
    <name type="scientific">Flavobacterium aurantiibacter</name>
    <dbReference type="NCBI Taxonomy" id="2023067"/>
    <lineage>
        <taxon>Bacteria</taxon>
        <taxon>Pseudomonadati</taxon>
        <taxon>Bacteroidota</taxon>
        <taxon>Flavobacteriia</taxon>
        <taxon>Flavobacteriales</taxon>
        <taxon>Flavobacteriaceae</taxon>
        <taxon>Flavobacterium</taxon>
    </lineage>
</organism>
<evidence type="ECO:0000313" key="7">
    <source>
        <dbReference type="EMBL" id="OYQ48251.1"/>
    </source>
</evidence>
<sequence length="473" mass="51460">MKLSFQHDIPSFSGNFIIPVFETGPNHLVPIEFYGVSVPSKVFYGKANEIYAIEKYDNVHLFIGLGKTPDYKSVVTMFRRAAHKYPEFFNKAVLIDLPNGLEPQLVSALVSGLKLGTYKIGHFKNEKPHPITNSDFALTINNYKSEEAFLQKALILADAQLQCMQWVDLPPNVVTPEYMAKAGTDLANETQFQATVLDKNALQELGMGALLAVGQGSKNDARLLVLELNPEAEGKHYALVGKGVTFDTGGLNIKTAGMQFMKSDMAGAAAVVATMHYLAKSDSKKRVTAVVPLCENAVDAASLKPSAVIEAFNKKTIEIIDTDAEGRLILADALAYLIAKHKPDVIVDIATLTGSSVATFGYECGALFTNNVDLEFALRSAGNQVGEKLWPLPLWSAYDPDISSDIADVRNYSGKPIAGAITAAKFLEYFTDKHEAWAHLDIAGVAFGDSEFAKFKHATAFGVNLLSTFIENH</sequence>
<dbReference type="CDD" id="cd00433">
    <property type="entry name" value="Peptidase_M17"/>
    <property type="match status" value="1"/>
</dbReference>
<evidence type="ECO:0000259" key="6">
    <source>
        <dbReference type="Pfam" id="PF00883"/>
    </source>
</evidence>
<reference evidence="7 8" key="1">
    <citation type="submission" date="2017-07" db="EMBL/GenBank/DDBJ databases">
        <title>Flavobacterium cyanobacteriorum sp. nov., isolated from cyanobacterial aggregates in a eutrophic lake.</title>
        <authorList>
            <person name="Cai H."/>
        </authorList>
    </citation>
    <scope>NUCLEOTIDE SEQUENCE [LARGE SCALE GENOMIC DNA]</scope>
    <source>
        <strain evidence="7 8">TH167</strain>
    </source>
</reference>
<dbReference type="GO" id="GO:0005737">
    <property type="term" value="C:cytoplasm"/>
    <property type="evidence" value="ECO:0007669"/>
    <property type="project" value="InterPro"/>
</dbReference>
<gene>
    <name evidence="7" type="ORF">CHX27_02385</name>
</gene>
<dbReference type="InterPro" id="IPR011356">
    <property type="entry name" value="Leucine_aapep/pepB"/>
</dbReference>
<evidence type="ECO:0000256" key="1">
    <source>
        <dbReference type="ARBA" id="ARBA00009528"/>
    </source>
</evidence>
<dbReference type="OrthoDB" id="9809354at2"/>
<evidence type="ECO:0000256" key="3">
    <source>
        <dbReference type="ARBA" id="ARBA00022670"/>
    </source>
</evidence>